<evidence type="ECO:0000256" key="4">
    <source>
        <dbReference type="ARBA" id="ARBA00022801"/>
    </source>
</evidence>
<dbReference type="Proteomes" id="UP001642483">
    <property type="component" value="Unassembled WGS sequence"/>
</dbReference>
<evidence type="ECO:0000313" key="12">
    <source>
        <dbReference type="Proteomes" id="UP001642483"/>
    </source>
</evidence>
<comment type="similarity">
    <text evidence="1 7">Belongs to the peptidase M1 family.</text>
</comment>
<dbReference type="Gene3D" id="2.60.40.1730">
    <property type="entry name" value="tricorn interacting facor f3 domain"/>
    <property type="match status" value="1"/>
</dbReference>
<reference evidence="11 12" key="1">
    <citation type="submission" date="2024-02" db="EMBL/GenBank/DDBJ databases">
        <authorList>
            <person name="Daric V."/>
            <person name="Darras S."/>
        </authorList>
    </citation>
    <scope>NUCLEOTIDE SEQUENCE [LARGE SCALE GENOMIC DNA]</scope>
</reference>
<keyword evidence="2 7" id="KW-0645">Protease</keyword>
<evidence type="ECO:0000256" key="6">
    <source>
        <dbReference type="ARBA" id="ARBA00023049"/>
    </source>
</evidence>
<dbReference type="EMBL" id="CAWYQH010000013">
    <property type="protein sequence ID" value="CAK8674728.1"/>
    <property type="molecule type" value="Genomic_DNA"/>
</dbReference>
<keyword evidence="7" id="KW-0031">Aminopeptidase</keyword>
<evidence type="ECO:0000259" key="10">
    <source>
        <dbReference type="Pfam" id="PF17900"/>
    </source>
</evidence>
<dbReference type="Pfam" id="PF01433">
    <property type="entry name" value="Peptidase_M1"/>
    <property type="match status" value="1"/>
</dbReference>
<dbReference type="Pfam" id="PF17900">
    <property type="entry name" value="Peptidase_M1_N"/>
    <property type="match status" value="1"/>
</dbReference>
<dbReference type="InterPro" id="IPR027268">
    <property type="entry name" value="Peptidase_M4/M1_CTD_sf"/>
</dbReference>
<dbReference type="Gene3D" id="2.60.40.1910">
    <property type="match status" value="1"/>
</dbReference>
<feature type="domain" description="Peptidase M1 membrane alanine aminopeptidase" evidence="8">
    <location>
        <begin position="324"/>
        <end position="531"/>
    </location>
</feature>
<dbReference type="InterPro" id="IPR042097">
    <property type="entry name" value="Aminopeptidase_N-like_N_sf"/>
</dbReference>
<dbReference type="SUPFAM" id="SSF55486">
    <property type="entry name" value="Metalloproteases ('zincins'), catalytic domain"/>
    <property type="match status" value="1"/>
</dbReference>
<proteinExistence type="inferred from homology"/>
<evidence type="ECO:0000256" key="1">
    <source>
        <dbReference type="ARBA" id="ARBA00010136"/>
    </source>
</evidence>
<feature type="transmembrane region" description="Helical" evidence="7">
    <location>
        <begin position="26"/>
        <end position="47"/>
    </location>
</feature>
<keyword evidence="4 7" id="KW-0378">Hydrolase</keyword>
<dbReference type="SUPFAM" id="SSF63737">
    <property type="entry name" value="Leukotriene A4 hydrolase N-terminal domain"/>
    <property type="match status" value="1"/>
</dbReference>
<dbReference type="InterPro" id="IPR024571">
    <property type="entry name" value="ERAP1-like_C_dom"/>
</dbReference>
<dbReference type="Pfam" id="PF11838">
    <property type="entry name" value="ERAP1_C"/>
    <property type="match status" value="1"/>
</dbReference>
<dbReference type="EC" id="3.4.11.-" evidence="7"/>
<evidence type="ECO:0000259" key="8">
    <source>
        <dbReference type="Pfam" id="PF01433"/>
    </source>
</evidence>
<comment type="caution">
    <text evidence="11">The sequence shown here is derived from an EMBL/GenBank/DDBJ whole genome shotgun (WGS) entry which is preliminary data.</text>
</comment>
<dbReference type="InterPro" id="IPR050344">
    <property type="entry name" value="Peptidase_M1_aminopeptidases"/>
</dbReference>
<dbReference type="InterPro" id="IPR014782">
    <property type="entry name" value="Peptidase_M1_dom"/>
</dbReference>
<keyword evidence="5 7" id="KW-0862">Zinc</keyword>
<gene>
    <name evidence="11" type="ORF">CVLEPA_LOCUS4399</name>
</gene>
<keyword evidence="7" id="KW-0472">Membrane</keyword>
<evidence type="ECO:0000259" key="9">
    <source>
        <dbReference type="Pfam" id="PF11838"/>
    </source>
</evidence>
<dbReference type="PANTHER" id="PTHR11533:SF301">
    <property type="entry name" value="AMINOPEPTIDASE"/>
    <property type="match status" value="1"/>
</dbReference>
<name>A0ABP0F7L0_CLALP</name>
<dbReference type="InterPro" id="IPR045357">
    <property type="entry name" value="Aminopeptidase_N-like_N"/>
</dbReference>
<keyword evidence="7" id="KW-1133">Transmembrane helix</keyword>
<dbReference type="InterPro" id="IPR001930">
    <property type="entry name" value="Peptidase_M1"/>
</dbReference>
<dbReference type="PANTHER" id="PTHR11533">
    <property type="entry name" value="PROTEASE M1 ZINC METALLOPROTEASE"/>
    <property type="match status" value="1"/>
</dbReference>
<keyword evidence="3 7" id="KW-0479">Metal-binding</keyword>
<evidence type="ECO:0000256" key="2">
    <source>
        <dbReference type="ARBA" id="ARBA00022670"/>
    </source>
</evidence>
<dbReference type="PRINTS" id="PR00756">
    <property type="entry name" value="ALADIPTASE"/>
</dbReference>
<comment type="cofactor">
    <cofactor evidence="7">
        <name>Zn(2+)</name>
        <dbReference type="ChEBI" id="CHEBI:29105"/>
    </cofactor>
    <text evidence="7">Binds 1 zinc ion per subunit.</text>
</comment>
<sequence>MGGFDSIDGRNSSSTKGKVVLSKGAVVAYVIVTIIIIVTVGLLAGLLPKRGEIDCPPVDKPVETTASSGVIVSTGADQTSPSGPTGPWADVRLPKDLVPLHYVVDLQPNLEPVSTDYYVFNGTSSVDFTVKNATSYIIIHSNKLNYSEVIVKEIETGMEQSSSFSTYEPNQFLVVEMSTKLVVGKNYTLSTVFMGELADDLGGLYRSSYTNEAKESIVIATTQMQPTDARKAFPCFDEPAMKATFDIKLWHKDPYFALSNMPNITTEVIDGDWKRTTFDTTPIMSSYLLAFVVCDFDYVQNATSKVQARIYGRPEQIANGNGDYARDITPVILEHFETFFNVAYPLPKTDQIAVPDFAAGAMENWGLVIYRETALLYDSMINSASNKQRVAVVVAHELAHQWFGNLISPAWWDELWLNEGFASYVEYIGTNAVEPTWRMNDQFVVSDLHRAMNVDGLTSSRPIVAENVETPSDINALFDTISYSKGACIIRMINHFVGDDAFKLGLMNYLNEFEYGTVTHKELFQYWGNAVATTPGVENPPVGFSNAMNTWILQMGYPVVNMKRESTTSTNVKLTQERFLLDPNAKLDEPTSPYSYVWDVPFWYLSEDETSKTLLWLNDADVTLTVPAGKYFIGNYEAFGYYRVNYDDKNWQLITDKLNGGFEAIDVKSRAQLIDDAFQLARAKRLDYTIPLRLTEFLRSDFDYLPWESALDAIAYLVRMLGRSKAYGPLSTYMLDLVGPLYNNLTWIDGGSHLEQYQRINAIGTACGYGHPGCVQNATDKFNEWRTTGSNSITPNLRTTVYCNAIANGGSEEWDFAWEKYKNESNSQEKAKLEYSLACTRTPWIIRRFLDYVLDDTYVRRQDASSIFQDLCYNEYARDMTWDFIRQEWDFIYNVYGTGFFSFSGIINSCTSHFSTDFELQQLLGFKDTNGDKLGSGVASVEQAIESTNTNIQWRKDNEEVIFTWLSDQVSSL</sequence>
<evidence type="ECO:0000256" key="7">
    <source>
        <dbReference type="RuleBase" id="RU364040"/>
    </source>
</evidence>
<evidence type="ECO:0000313" key="11">
    <source>
        <dbReference type="EMBL" id="CAK8674728.1"/>
    </source>
</evidence>
<accession>A0ABP0F7L0</accession>
<feature type="domain" description="ERAP1-like C-terminal" evidence="9">
    <location>
        <begin position="632"/>
        <end position="948"/>
    </location>
</feature>
<dbReference type="Gene3D" id="1.10.390.10">
    <property type="entry name" value="Neutral Protease Domain 2"/>
    <property type="match status" value="1"/>
</dbReference>
<feature type="domain" description="Aminopeptidase N-like N-terminal" evidence="10">
    <location>
        <begin position="98"/>
        <end position="288"/>
    </location>
</feature>
<keyword evidence="12" id="KW-1185">Reference proteome</keyword>
<dbReference type="InterPro" id="IPR034016">
    <property type="entry name" value="M1_APN-typ"/>
</dbReference>
<evidence type="ECO:0000256" key="3">
    <source>
        <dbReference type="ARBA" id="ARBA00022723"/>
    </source>
</evidence>
<dbReference type="Gene3D" id="1.25.50.20">
    <property type="match status" value="1"/>
</dbReference>
<protein>
    <recommendedName>
        <fullName evidence="7">Aminopeptidase</fullName>
        <ecNumber evidence="7">3.4.11.-</ecNumber>
    </recommendedName>
</protein>
<organism evidence="11 12">
    <name type="scientific">Clavelina lepadiformis</name>
    <name type="common">Light-bulb sea squirt</name>
    <name type="synonym">Ascidia lepadiformis</name>
    <dbReference type="NCBI Taxonomy" id="159417"/>
    <lineage>
        <taxon>Eukaryota</taxon>
        <taxon>Metazoa</taxon>
        <taxon>Chordata</taxon>
        <taxon>Tunicata</taxon>
        <taxon>Ascidiacea</taxon>
        <taxon>Aplousobranchia</taxon>
        <taxon>Clavelinidae</taxon>
        <taxon>Clavelina</taxon>
    </lineage>
</organism>
<keyword evidence="7" id="KW-0812">Transmembrane</keyword>
<dbReference type="CDD" id="cd09601">
    <property type="entry name" value="M1_APN-Q_like"/>
    <property type="match status" value="1"/>
</dbReference>
<evidence type="ECO:0000256" key="5">
    <source>
        <dbReference type="ARBA" id="ARBA00022833"/>
    </source>
</evidence>
<keyword evidence="6 7" id="KW-0482">Metalloprotease</keyword>